<keyword evidence="12" id="KW-0067">ATP-binding</keyword>
<dbReference type="EMBL" id="ML213597">
    <property type="protein sequence ID" value="TFK40337.1"/>
    <property type="molecule type" value="Genomic_DNA"/>
</dbReference>
<dbReference type="Pfam" id="PF00809">
    <property type="entry name" value="Pterin_bind"/>
    <property type="match status" value="1"/>
</dbReference>
<dbReference type="PANTHER" id="PTHR20941">
    <property type="entry name" value="FOLATE SYNTHESIS PROTEINS"/>
    <property type="match status" value="1"/>
</dbReference>
<keyword evidence="13" id="KW-0460">Magnesium</keyword>
<evidence type="ECO:0000256" key="3">
    <source>
        <dbReference type="ARBA" id="ARBA00001946"/>
    </source>
</evidence>
<dbReference type="GO" id="GO:0016301">
    <property type="term" value="F:kinase activity"/>
    <property type="evidence" value="ECO:0007669"/>
    <property type="project" value="UniProtKB-KW"/>
</dbReference>
<keyword evidence="15" id="KW-0511">Multifunctional enzyme</keyword>
<dbReference type="CDD" id="cd00483">
    <property type="entry name" value="HPPK"/>
    <property type="match status" value="1"/>
</dbReference>
<reference evidence="17 18" key="1">
    <citation type="journal article" date="2019" name="Nat. Ecol. Evol.">
        <title>Megaphylogeny resolves global patterns of mushroom evolution.</title>
        <authorList>
            <person name="Varga T."/>
            <person name="Krizsan K."/>
            <person name="Foldi C."/>
            <person name="Dima B."/>
            <person name="Sanchez-Garcia M."/>
            <person name="Sanchez-Ramirez S."/>
            <person name="Szollosi G.J."/>
            <person name="Szarkandi J.G."/>
            <person name="Papp V."/>
            <person name="Albert L."/>
            <person name="Andreopoulos W."/>
            <person name="Angelini C."/>
            <person name="Antonin V."/>
            <person name="Barry K.W."/>
            <person name="Bougher N.L."/>
            <person name="Buchanan P."/>
            <person name="Buyck B."/>
            <person name="Bense V."/>
            <person name="Catcheside P."/>
            <person name="Chovatia M."/>
            <person name="Cooper J."/>
            <person name="Damon W."/>
            <person name="Desjardin D."/>
            <person name="Finy P."/>
            <person name="Geml J."/>
            <person name="Haridas S."/>
            <person name="Hughes K."/>
            <person name="Justo A."/>
            <person name="Karasinski D."/>
            <person name="Kautmanova I."/>
            <person name="Kiss B."/>
            <person name="Kocsube S."/>
            <person name="Kotiranta H."/>
            <person name="LaButti K.M."/>
            <person name="Lechner B.E."/>
            <person name="Liimatainen K."/>
            <person name="Lipzen A."/>
            <person name="Lukacs Z."/>
            <person name="Mihaltcheva S."/>
            <person name="Morgado L.N."/>
            <person name="Niskanen T."/>
            <person name="Noordeloos M.E."/>
            <person name="Ohm R.A."/>
            <person name="Ortiz-Santana B."/>
            <person name="Ovrebo C."/>
            <person name="Racz N."/>
            <person name="Riley R."/>
            <person name="Savchenko A."/>
            <person name="Shiryaev A."/>
            <person name="Soop K."/>
            <person name="Spirin V."/>
            <person name="Szebenyi C."/>
            <person name="Tomsovsky M."/>
            <person name="Tulloss R.E."/>
            <person name="Uehling J."/>
            <person name="Grigoriev I.V."/>
            <person name="Vagvolgyi C."/>
            <person name="Papp T."/>
            <person name="Martin F.M."/>
            <person name="Miettinen O."/>
            <person name="Hibbett D.S."/>
            <person name="Nagy L.G."/>
        </authorList>
    </citation>
    <scope>NUCLEOTIDE SEQUENCE [LARGE SCALE GENOMIC DNA]</scope>
    <source>
        <strain evidence="17 18">CBS 166.37</strain>
    </source>
</reference>
<keyword evidence="14" id="KW-0289">Folate biosynthesis</keyword>
<dbReference type="STRING" id="68775.A0A5C3M613"/>
<dbReference type="SUPFAM" id="SSF51717">
    <property type="entry name" value="Dihydropteroate synthetase-like"/>
    <property type="match status" value="1"/>
</dbReference>
<dbReference type="Pfam" id="PF02152">
    <property type="entry name" value="FolB"/>
    <property type="match status" value="2"/>
</dbReference>
<comment type="pathway">
    <text evidence="4">Cofactor biosynthesis; tetrahydrofolate biosynthesis; 7,8-dihydrofolate from 2-amino-4-hydroxy-6-hydroxymethyl-7,8-dihydropteridine diphosphate and 4-aminobenzoate: step 1/2.</text>
</comment>
<dbReference type="GO" id="GO:0046656">
    <property type="term" value="P:folic acid biosynthetic process"/>
    <property type="evidence" value="ECO:0007669"/>
    <property type="project" value="UniProtKB-KW"/>
</dbReference>
<dbReference type="NCBIfam" id="TIGR01496">
    <property type="entry name" value="DHPS"/>
    <property type="match status" value="1"/>
</dbReference>
<comment type="similarity">
    <text evidence="7">In the C-terminal section; belongs to the DHPS family.</text>
</comment>
<dbReference type="PROSITE" id="PS00793">
    <property type="entry name" value="DHPS_2"/>
    <property type="match status" value="1"/>
</dbReference>
<dbReference type="InterPro" id="IPR043133">
    <property type="entry name" value="GTP-CH-I_C/QueF"/>
</dbReference>
<dbReference type="InterPro" id="IPR006390">
    <property type="entry name" value="DHP_synth_dom"/>
</dbReference>
<dbReference type="PROSITE" id="PS50972">
    <property type="entry name" value="PTERIN_BINDING"/>
    <property type="match status" value="1"/>
</dbReference>
<dbReference type="GO" id="GO:0004156">
    <property type="term" value="F:dihydropteroate synthase activity"/>
    <property type="evidence" value="ECO:0007669"/>
    <property type="project" value="UniProtKB-EC"/>
</dbReference>
<dbReference type="InterPro" id="IPR045031">
    <property type="entry name" value="DHP_synth-like"/>
</dbReference>
<organism evidence="17 18">
    <name type="scientific">Crucibulum laeve</name>
    <dbReference type="NCBI Taxonomy" id="68775"/>
    <lineage>
        <taxon>Eukaryota</taxon>
        <taxon>Fungi</taxon>
        <taxon>Dikarya</taxon>
        <taxon>Basidiomycota</taxon>
        <taxon>Agaricomycotina</taxon>
        <taxon>Agaricomycetes</taxon>
        <taxon>Agaricomycetidae</taxon>
        <taxon>Agaricales</taxon>
        <taxon>Agaricineae</taxon>
        <taxon>Nidulariaceae</taxon>
        <taxon>Crucibulum</taxon>
    </lineage>
</organism>
<dbReference type="CDD" id="cd00739">
    <property type="entry name" value="DHPS"/>
    <property type="match status" value="1"/>
</dbReference>
<evidence type="ECO:0000256" key="4">
    <source>
        <dbReference type="ARBA" id="ARBA00004763"/>
    </source>
</evidence>
<keyword evidence="9" id="KW-0479">Metal-binding</keyword>
<dbReference type="NCBIfam" id="TIGR01498">
    <property type="entry name" value="folK"/>
    <property type="match status" value="1"/>
</dbReference>
<dbReference type="InterPro" id="IPR000550">
    <property type="entry name" value="Hppk"/>
</dbReference>
<accession>A0A5C3M613</accession>
<gene>
    <name evidence="17" type="ORF">BDQ12DRAFT_648786</name>
</gene>
<evidence type="ECO:0000256" key="5">
    <source>
        <dbReference type="ARBA" id="ARBA00005051"/>
    </source>
</evidence>
<evidence type="ECO:0000256" key="14">
    <source>
        <dbReference type="ARBA" id="ARBA00022909"/>
    </source>
</evidence>
<feature type="domain" description="Pterin-binding" evidence="16">
    <location>
        <begin position="544"/>
        <end position="861"/>
    </location>
</feature>
<dbReference type="PROSITE" id="PS00794">
    <property type="entry name" value="HPPK"/>
    <property type="match status" value="1"/>
</dbReference>
<name>A0A5C3M613_9AGAR</name>
<dbReference type="GO" id="GO:0005740">
    <property type="term" value="C:mitochondrial envelope"/>
    <property type="evidence" value="ECO:0007669"/>
    <property type="project" value="TreeGrafter"/>
</dbReference>
<dbReference type="InterPro" id="IPR011005">
    <property type="entry name" value="Dihydropteroate_synth-like_sf"/>
</dbReference>
<keyword evidence="11" id="KW-0418">Kinase</keyword>
<evidence type="ECO:0000259" key="16">
    <source>
        <dbReference type="PROSITE" id="PS50972"/>
    </source>
</evidence>
<dbReference type="GO" id="GO:0046654">
    <property type="term" value="P:tetrahydrofolate biosynthetic process"/>
    <property type="evidence" value="ECO:0007669"/>
    <property type="project" value="UniProtKB-UniPathway"/>
</dbReference>
<evidence type="ECO:0000256" key="7">
    <source>
        <dbReference type="ARBA" id="ARBA00009951"/>
    </source>
</evidence>
<keyword evidence="8" id="KW-0808">Transferase</keyword>
<dbReference type="GO" id="GO:0046872">
    <property type="term" value="F:metal ion binding"/>
    <property type="evidence" value="ECO:0007669"/>
    <property type="project" value="UniProtKB-KW"/>
</dbReference>
<protein>
    <submittedName>
        <fullName evidence="17">Dihydropteroate synthase-like protein</fullName>
    </submittedName>
</protein>
<dbReference type="InterPro" id="IPR006157">
    <property type="entry name" value="FolB_dom"/>
</dbReference>
<dbReference type="Proteomes" id="UP000308652">
    <property type="component" value="Unassembled WGS sequence"/>
</dbReference>
<evidence type="ECO:0000256" key="12">
    <source>
        <dbReference type="ARBA" id="ARBA00022840"/>
    </source>
</evidence>
<evidence type="ECO:0000256" key="10">
    <source>
        <dbReference type="ARBA" id="ARBA00022741"/>
    </source>
</evidence>
<evidence type="ECO:0000256" key="13">
    <source>
        <dbReference type="ARBA" id="ARBA00022842"/>
    </source>
</evidence>
<dbReference type="SMART" id="SM00905">
    <property type="entry name" value="FolB"/>
    <property type="match status" value="2"/>
</dbReference>
<comment type="similarity">
    <text evidence="6">In the N-terminal section; belongs to the DHNA family.</text>
</comment>
<comment type="pathway">
    <text evidence="5">Cofactor biosynthesis; tetrahydrofolate biosynthesis; 2-amino-4-hydroxy-6-hydroxymethyl-7,8-dihydropteridine diphosphate from 7,8-dihydroneopterin triphosphate: step 4/4.</text>
</comment>
<evidence type="ECO:0000256" key="15">
    <source>
        <dbReference type="ARBA" id="ARBA00023268"/>
    </source>
</evidence>
<comment type="catalytic activity">
    <reaction evidence="1">
        <text>(7,8-dihydropterin-6-yl)methyl diphosphate + 4-aminobenzoate = 7,8-dihydropteroate + diphosphate</text>
        <dbReference type="Rhea" id="RHEA:19949"/>
        <dbReference type="ChEBI" id="CHEBI:17836"/>
        <dbReference type="ChEBI" id="CHEBI:17839"/>
        <dbReference type="ChEBI" id="CHEBI:33019"/>
        <dbReference type="ChEBI" id="CHEBI:72950"/>
        <dbReference type="EC" id="2.5.1.15"/>
    </reaction>
</comment>
<dbReference type="GO" id="GO:0004150">
    <property type="term" value="F:dihydroneopterin aldolase activity"/>
    <property type="evidence" value="ECO:0007669"/>
    <property type="project" value="InterPro"/>
</dbReference>
<comment type="catalytic activity">
    <reaction evidence="2">
        <text>6-hydroxymethyl-7,8-dihydropterin + ATP = (7,8-dihydropterin-6-yl)methyl diphosphate + AMP + H(+)</text>
        <dbReference type="Rhea" id="RHEA:11412"/>
        <dbReference type="ChEBI" id="CHEBI:15378"/>
        <dbReference type="ChEBI" id="CHEBI:30616"/>
        <dbReference type="ChEBI" id="CHEBI:44841"/>
        <dbReference type="ChEBI" id="CHEBI:72950"/>
        <dbReference type="ChEBI" id="CHEBI:456215"/>
        <dbReference type="EC" id="2.7.6.3"/>
    </reaction>
</comment>
<evidence type="ECO:0000256" key="8">
    <source>
        <dbReference type="ARBA" id="ARBA00022679"/>
    </source>
</evidence>
<evidence type="ECO:0000256" key="9">
    <source>
        <dbReference type="ARBA" id="ARBA00022723"/>
    </source>
</evidence>
<dbReference type="SUPFAM" id="SSF55620">
    <property type="entry name" value="Tetrahydrobiopterin biosynthesis enzymes-like"/>
    <property type="match status" value="2"/>
</dbReference>
<evidence type="ECO:0000256" key="6">
    <source>
        <dbReference type="ARBA" id="ARBA00009640"/>
    </source>
</evidence>
<dbReference type="UniPathway" id="UPA00077">
    <property type="reaction ID" value="UER00155"/>
</dbReference>
<dbReference type="Pfam" id="PF01288">
    <property type="entry name" value="HPPK"/>
    <property type="match status" value="1"/>
</dbReference>
<evidence type="ECO:0000256" key="2">
    <source>
        <dbReference type="ARBA" id="ARBA00000198"/>
    </source>
</evidence>
<evidence type="ECO:0000256" key="1">
    <source>
        <dbReference type="ARBA" id="ARBA00000012"/>
    </source>
</evidence>
<sequence>MNSTDPPSKNIMAIMHAHSRNGDLIRINDLLLTVSLCTGAHWPQTTIQATPQPVLISVSIPYDIRHTASTDDLSHSINYATLSNEIRDLVSSGSFKSLDDLSSRIYSALSASSLKAHPGIHQLHLKVIQTKAPLHCREVGLESIANILPAGQWEVVNVKHFLDDLTCPTIIGINPAERLEKQVVKIRITISSEKPELVAGQWLDFRALIRHLYEEVYKSHFLTLEALTSFVAHQTLLTLWNSASQSNKNELTVNVAVAKPSALVFASSSEVEVTRSFRDYPGQFDQHTQGVMDDASSSVESSISSSSLTKVALALGSNLGDRFHNIELALRLLEAPENLITRSKFEPGEGALTASIVDTSFLYETAPMYVTDQPSFVNCACIIETNIPPVTLLNFMKKIESTVGRVPSIRNGPRAVDLDILFYGTSRIDTRLLGERDNLDNLTGQLVVPHPRLGEREFVLRPLHDMIPDFVHPVYKQTIGTLLNELTIPTDEPPMQKVIPFPRYPLSPGSKSDFSITSVPSTHLHWTIPPDASMKFRTKAKPKTHIMATLNATPDSFSDGSKHNTLTAALSYAQESVASGSTIIDVGGYSTRPGAAFVSVEDEINRVVPVVKAIRQAGPTDDASSLNSQINERVRDTPISVDTFRWEVAEASIKAGANCINDVYAFTGPSYLPSTDAEVTEADVYMAGMKRVARDLAVPVILMHSRGDAGQNKDYRMYDYAGRDATVVEGVRIELGEKVDRIVKGKGGIRRWFVIADPGLGFSKTLEGNLEVLRNAEAIVDDVVVGQGHSRKRNPLSGYPTLIGPSRKFFLGVILAQGEHGRETIPKDRSWATATAVVCAVQQGATVVRVHDTKEMADVVRVADALWR</sequence>
<dbReference type="InterPro" id="IPR000489">
    <property type="entry name" value="Pterin-binding_dom"/>
</dbReference>
<evidence type="ECO:0000313" key="18">
    <source>
        <dbReference type="Proteomes" id="UP000308652"/>
    </source>
</evidence>
<evidence type="ECO:0000313" key="17">
    <source>
        <dbReference type="EMBL" id="TFK40337.1"/>
    </source>
</evidence>
<dbReference type="SUPFAM" id="SSF55083">
    <property type="entry name" value="6-hydroxymethyl-7,8-dihydropterin pyrophosphokinase, HPPK"/>
    <property type="match status" value="1"/>
</dbReference>
<dbReference type="PANTHER" id="PTHR20941:SF1">
    <property type="entry name" value="FOLIC ACID SYNTHESIS PROTEIN FOL1"/>
    <property type="match status" value="1"/>
</dbReference>
<dbReference type="OrthoDB" id="615426at2759"/>
<evidence type="ECO:0000256" key="11">
    <source>
        <dbReference type="ARBA" id="ARBA00022777"/>
    </source>
</evidence>
<proteinExistence type="inferred from homology"/>
<dbReference type="Gene3D" id="3.20.20.20">
    <property type="entry name" value="Dihydropteroate synthase-like"/>
    <property type="match status" value="1"/>
</dbReference>
<dbReference type="NCBIfam" id="TIGR00526">
    <property type="entry name" value="folB_dom"/>
    <property type="match status" value="1"/>
</dbReference>
<dbReference type="Gene3D" id="3.30.1130.10">
    <property type="match status" value="2"/>
</dbReference>
<comment type="cofactor">
    <cofactor evidence="3">
        <name>Mg(2+)</name>
        <dbReference type="ChEBI" id="CHEBI:18420"/>
    </cofactor>
</comment>
<dbReference type="Gene3D" id="3.30.70.560">
    <property type="entry name" value="7,8-Dihydro-6-hydroxymethylpterin-pyrophosphokinase HPPK"/>
    <property type="match status" value="1"/>
</dbReference>
<dbReference type="InterPro" id="IPR035907">
    <property type="entry name" value="Hppk_sf"/>
</dbReference>
<keyword evidence="10" id="KW-0547">Nucleotide-binding</keyword>
<dbReference type="GO" id="GO:0005524">
    <property type="term" value="F:ATP binding"/>
    <property type="evidence" value="ECO:0007669"/>
    <property type="project" value="UniProtKB-KW"/>
</dbReference>
<dbReference type="GO" id="GO:0003848">
    <property type="term" value="F:2-amino-4-hydroxy-6-hydroxymethyldihydropteridine diphosphokinase activity"/>
    <property type="evidence" value="ECO:0007669"/>
    <property type="project" value="UniProtKB-EC"/>
</dbReference>
<keyword evidence="18" id="KW-1185">Reference proteome</keyword>
<dbReference type="AlphaFoldDB" id="A0A5C3M613"/>